<proteinExistence type="predicted"/>
<reference evidence="2" key="1">
    <citation type="journal article" date="2011" name="PLoS Genet.">
        <title>Genomic analysis of the necrotrophic fungal pathogens Sclerotinia sclerotiorum and Botrytis cinerea.</title>
        <authorList>
            <person name="Amselem J."/>
            <person name="Cuomo C.A."/>
            <person name="van Kan J.A."/>
            <person name="Viaud M."/>
            <person name="Benito E.P."/>
            <person name="Couloux A."/>
            <person name="Coutinho P.M."/>
            <person name="de Vries R.P."/>
            <person name="Dyer P.S."/>
            <person name="Fillinger S."/>
            <person name="Fournier E."/>
            <person name="Gout L."/>
            <person name="Hahn M."/>
            <person name="Kohn L."/>
            <person name="Lapalu N."/>
            <person name="Plummer K.M."/>
            <person name="Pradier J.M."/>
            <person name="Quevillon E."/>
            <person name="Sharon A."/>
            <person name="Simon A."/>
            <person name="ten Have A."/>
            <person name="Tudzynski B."/>
            <person name="Tudzynski P."/>
            <person name="Wincker P."/>
            <person name="Andrew M."/>
            <person name="Anthouard V."/>
            <person name="Beever R.E."/>
            <person name="Beffa R."/>
            <person name="Benoit I."/>
            <person name="Bouzid O."/>
            <person name="Brault B."/>
            <person name="Chen Z."/>
            <person name="Choquer M."/>
            <person name="Collemare J."/>
            <person name="Cotton P."/>
            <person name="Danchin E.G."/>
            <person name="Da Silva C."/>
            <person name="Gautier A."/>
            <person name="Giraud C."/>
            <person name="Giraud T."/>
            <person name="Gonzalez C."/>
            <person name="Grossetete S."/>
            <person name="Guldener U."/>
            <person name="Henrissat B."/>
            <person name="Howlett B.J."/>
            <person name="Kodira C."/>
            <person name="Kretschmer M."/>
            <person name="Lappartient A."/>
            <person name="Leroch M."/>
            <person name="Levis C."/>
            <person name="Mauceli E."/>
            <person name="Neuveglise C."/>
            <person name="Oeser B."/>
            <person name="Pearson M."/>
            <person name="Poulain J."/>
            <person name="Poussereau N."/>
            <person name="Quesneville H."/>
            <person name="Rascle C."/>
            <person name="Schumacher J."/>
            <person name="Segurens B."/>
            <person name="Sexton A."/>
            <person name="Silva E."/>
            <person name="Sirven C."/>
            <person name="Soanes D.M."/>
            <person name="Talbot N.J."/>
            <person name="Templeton M."/>
            <person name="Yandava C."/>
            <person name="Yarden O."/>
            <person name="Zeng Q."/>
            <person name="Rollins J.A."/>
            <person name="Lebrun M.H."/>
            <person name="Dickman M."/>
        </authorList>
    </citation>
    <scope>NUCLEOTIDE SEQUENCE [LARGE SCALE GENOMIC DNA]</scope>
    <source>
        <strain evidence="2">ATCC 18683 / 1980 / Ss-1</strain>
    </source>
</reference>
<organism evidence="1 2">
    <name type="scientific">Sclerotinia sclerotiorum (strain ATCC 18683 / 1980 / Ss-1)</name>
    <name type="common">White mold</name>
    <name type="synonym">Whetzelinia sclerotiorum</name>
    <dbReference type="NCBI Taxonomy" id="665079"/>
    <lineage>
        <taxon>Eukaryota</taxon>
        <taxon>Fungi</taxon>
        <taxon>Dikarya</taxon>
        <taxon>Ascomycota</taxon>
        <taxon>Pezizomycotina</taxon>
        <taxon>Leotiomycetes</taxon>
        <taxon>Helotiales</taxon>
        <taxon>Sclerotiniaceae</taxon>
        <taxon>Sclerotinia</taxon>
    </lineage>
</organism>
<gene>
    <name evidence="1" type="ORF">SS1G_06829</name>
</gene>
<keyword evidence="2" id="KW-1185">Reference proteome</keyword>
<accession>A7END0</accession>
<dbReference type="EMBL" id="CH476628">
    <property type="protein sequence ID" value="EDO04346.1"/>
    <property type="molecule type" value="Genomic_DNA"/>
</dbReference>
<evidence type="ECO:0000313" key="2">
    <source>
        <dbReference type="Proteomes" id="UP000001312"/>
    </source>
</evidence>
<dbReference type="RefSeq" id="XP_001592588.1">
    <property type="nucleotide sequence ID" value="XM_001592538.1"/>
</dbReference>
<dbReference type="AlphaFoldDB" id="A7END0"/>
<dbReference type="KEGG" id="ssl:SS1G_06829"/>
<protein>
    <submittedName>
        <fullName evidence="1">Uncharacterized protein</fullName>
    </submittedName>
</protein>
<dbReference type="Proteomes" id="UP000001312">
    <property type="component" value="Unassembled WGS sequence"/>
</dbReference>
<sequence>MVIMHDGIGGSKQMLSLPRMKRLGVLSNGDKRARQVTRDCRLDLTYTHKT</sequence>
<dbReference type="GeneID" id="5488501"/>
<dbReference type="InParanoid" id="A7END0"/>
<evidence type="ECO:0000313" key="1">
    <source>
        <dbReference type="EMBL" id="EDO04346.1"/>
    </source>
</evidence>
<name>A7END0_SCLS1</name>